<feature type="compositionally biased region" description="Basic residues" evidence="1">
    <location>
        <begin position="23"/>
        <end position="40"/>
    </location>
</feature>
<feature type="compositionally biased region" description="Basic and acidic residues" evidence="1">
    <location>
        <begin position="927"/>
        <end position="939"/>
    </location>
</feature>
<dbReference type="Pfam" id="PF23788">
    <property type="entry name" value="EDRF1_N"/>
    <property type="match status" value="1"/>
</dbReference>
<dbReference type="PANTHER" id="PTHR15000:SF1">
    <property type="entry name" value="ERYTHROID DIFFERENTIATION-RELATED FACTOR 1"/>
    <property type="match status" value="1"/>
</dbReference>
<comment type="caution">
    <text evidence="3">The sequence shown here is derived from an EMBL/GenBank/DDBJ whole genome shotgun (WGS) entry which is preliminary data.</text>
</comment>
<evidence type="ECO:0000259" key="2">
    <source>
        <dbReference type="Pfam" id="PF23788"/>
    </source>
</evidence>
<dbReference type="Proteomes" id="UP000674318">
    <property type="component" value="Chromosome 10"/>
</dbReference>
<feature type="region of interest" description="Disordered" evidence="1">
    <location>
        <begin position="211"/>
        <end position="253"/>
    </location>
</feature>
<organism evidence="3 4">
    <name type="scientific">Porcisia hertigi</name>
    <dbReference type="NCBI Taxonomy" id="2761500"/>
    <lineage>
        <taxon>Eukaryota</taxon>
        <taxon>Discoba</taxon>
        <taxon>Euglenozoa</taxon>
        <taxon>Kinetoplastea</taxon>
        <taxon>Metakinetoplastina</taxon>
        <taxon>Trypanosomatida</taxon>
        <taxon>Trypanosomatidae</taxon>
        <taxon>Leishmaniinae</taxon>
        <taxon>Porcisia</taxon>
    </lineage>
</organism>
<name>A0A836IDT8_9TRYP</name>
<reference evidence="3 4" key="1">
    <citation type="submission" date="2021-02" db="EMBL/GenBank/DDBJ databases">
        <title>Porcisia hertigi Genome sequencing and assembly.</title>
        <authorList>
            <person name="Almutairi H."/>
            <person name="Gatherer D."/>
        </authorList>
    </citation>
    <scope>NUCLEOTIDE SEQUENCE [LARGE SCALE GENOMIC DNA]</scope>
    <source>
        <strain evidence="3 4">C119</strain>
    </source>
</reference>
<feature type="region of interest" description="Disordered" evidence="1">
    <location>
        <begin position="1"/>
        <end position="43"/>
    </location>
</feature>
<keyword evidence="4" id="KW-1185">Reference proteome</keyword>
<feature type="domain" description="EDRF1 N-terminal" evidence="2">
    <location>
        <begin position="465"/>
        <end position="625"/>
    </location>
</feature>
<dbReference type="InterPro" id="IPR056582">
    <property type="entry name" value="EDRF1_N"/>
</dbReference>
<sequence>MSSDAPPPDEKVRRHDEDGLGKANHRTKHRKEVKRYHQRQLNKQLREEAKARDAQLFLFEPSERVVGSTEETHADAHEAGRGVATGTSSALTTVLQRMTEVVPTAADNQPLRRTPPQRLLQNILSVPTSNAAAVAATGTHEFASNPPAGWDFEFLLRAPRASASAAPSPSAGNGVDSCATDATTVLAVADATVCRSLSVLEPFESHAVVDTAQRGSATPLDAASRDSNGSAIRRTGDQPPPDPCVQPHSNPRSLSSWERISVHPIYSGVSSTITKLLTNTQVQRIDGVKAIPMQAPLAPGTDINQPPRTYLTLDPIHNVHQHAPGFLRNERVALQHMLANAVMEWKDMQQNALIVSSAEAMRTIFEQVYVPERPLALHVQRIGPTLVIDSRASEPSGVREMRQEALFGKVMYRMKETYGRDASAADEAADGAAAGAAGQLALALPERRLTSMASSDVHFGAHLHRYSQVLRWRMDTTEVLVGTDAPIVLDQRSNTEQLVRVKEKTPVGSADEEQREALRSWFDAMMANVLQIGTYVHHDGIVQSHQVKKTMDILSSTEARMAAAALSFTSSVLQWLVKQCHRDGGTYAVVRDYASDYVELFELPDLDESTAFVEETDKYFGCPTAPTLACVNTGTAEQTADGAAYIEREVQSTPFSGYGIGGTPTTAHHLHRFNWNFGKTCFNIGQHIFRGGDANRAGDALSLLHRSLRILLPSCRENLSARETVAELVEMVPVLVARKLQVAATVASSGTANSPAVTAIDGVAGLCSSPEVYRDALLLCGRFEIPLQHMFVEARDLEGSQLMKAFYAQCLVACSAAVGTVVALSLEAYCSGCHHLRALRMARGEAKAKANKGNAELRVALPQEGAMTAISSSMQDLLQVVVEGLVRLEETSELLGPLHSTARATANPTEAPSGASVTEKYSSVHRATPDSRDGEHPKEGPLFTTAPLVPSRKPPLESYCQSMLPATPPAHTCAQSGLSECSRGADVGAVPVSCSTVLDPRTQVNLTPLRSALCELYGDVALVAMSDAASGFSVRVLTELGTRLEARLQQRGGKLPTTLVWLTTLKADVVSLSFSALRFYNRLDAHTRRHLVKLAFVYYLLGKEHHRTARYTKALEALHRAKSHLHASQKAADDIVFGAVFGSRDMFHWADVMRLLGDVYRSIVERKLDSALGIATVTLQQPLLVGPLHDLPQDADDFFTQALSVYTQGGTDKACRLARSYTLLLYASVLMERFAVSGTAAPHSASQRIAQLLREAEELAPTTFVKEREWHTLHLFTVTSTAAQDTALVRAVEEILLRTTTARDSPVRQSVPAVVVVVDGCDYSVDPSAAKKESNSVDADIAEWGGYRRERFVMPPTCPTLVELQKALVCCTMVERETSGRYADTPQQQPSHSRPQEAKRVVCTEAKYRGLLRWVGRAAGYLTSVLDYHEAHNSALEGTAVRHQWQSVLHSWGEREAGAFIHRMVSMIALRVLGAAQTRLAGVKQQEARGAIKQIACALSSAATLKAGGAGDTPEVFQQLLRDMRAFLVPFVGW</sequence>
<feature type="region of interest" description="Disordered" evidence="1">
    <location>
        <begin position="897"/>
        <end position="950"/>
    </location>
</feature>
<dbReference type="KEGG" id="phet:94293681"/>
<proteinExistence type="predicted"/>
<evidence type="ECO:0000313" key="3">
    <source>
        <dbReference type="EMBL" id="KAG5510344.1"/>
    </source>
</evidence>
<gene>
    <name evidence="3" type="ORF">JKF63_07673</name>
</gene>
<feature type="compositionally biased region" description="Basic and acidic residues" evidence="1">
    <location>
        <begin position="8"/>
        <end position="20"/>
    </location>
</feature>
<dbReference type="EMBL" id="JAFJZO010000010">
    <property type="protein sequence ID" value="KAG5510344.1"/>
    <property type="molecule type" value="Genomic_DNA"/>
</dbReference>
<dbReference type="OrthoDB" id="419432at2759"/>
<protein>
    <recommendedName>
        <fullName evidence="2">EDRF1 N-terminal domain-containing protein</fullName>
    </recommendedName>
</protein>
<feature type="compositionally biased region" description="Basic and acidic residues" evidence="1">
    <location>
        <begin position="70"/>
        <end position="80"/>
    </location>
</feature>
<feature type="compositionally biased region" description="Polar residues" evidence="1">
    <location>
        <begin position="902"/>
        <end position="921"/>
    </location>
</feature>
<evidence type="ECO:0000313" key="4">
    <source>
        <dbReference type="Proteomes" id="UP000674318"/>
    </source>
</evidence>
<dbReference type="GO" id="GO:0045893">
    <property type="term" value="P:positive regulation of DNA-templated transcription"/>
    <property type="evidence" value="ECO:0007669"/>
    <property type="project" value="TreeGrafter"/>
</dbReference>
<dbReference type="RefSeq" id="XP_067759085.1">
    <property type="nucleotide sequence ID" value="XM_067903604.1"/>
</dbReference>
<feature type="region of interest" description="Disordered" evidence="1">
    <location>
        <begin position="63"/>
        <end position="87"/>
    </location>
</feature>
<dbReference type="GeneID" id="94293681"/>
<dbReference type="PANTHER" id="PTHR15000">
    <property type="entry name" value="ERYTHROID DIFFERENTIATION-RELATED FACTOR 1"/>
    <property type="match status" value="1"/>
</dbReference>
<accession>A0A836IDT8</accession>
<evidence type="ECO:0000256" key="1">
    <source>
        <dbReference type="SAM" id="MobiDB-lite"/>
    </source>
</evidence>